<evidence type="ECO:0000313" key="7">
    <source>
        <dbReference type="Proteomes" id="UP000789739"/>
    </source>
</evidence>
<dbReference type="Gene3D" id="1.10.630.10">
    <property type="entry name" value="Cytochrome P450"/>
    <property type="match status" value="1"/>
</dbReference>
<dbReference type="Pfam" id="PF00067">
    <property type="entry name" value="p450"/>
    <property type="match status" value="1"/>
</dbReference>
<keyword evidence="5" id="KW-0472">Membrane</keyword>
<evidence type="ECO:0000256" key="1">
    <source>
        <dbReference type="ARBA" id="ARBA00022723"/>
    </source>
</evidence>
<dbReference type="PRINTS" id="PR00385">
    <property type="entry name" value="P450"/>
</dbReference>
<feature type="binding site" description="axial binding residue" evidence="3">
    <location>
        <position position="481"/>
    </location>
    <ligand>
        <name>heme</name>
        <dbReference type="ChEBI" id="CHEBI:30413"/>
    </ligand>
    <ligandPart>
        <name>Fe</name>
        <dbReference type="ChEBI" id="CHEBI:18248"/>
    </ligandPart>
</feature>
<keyword evidence="1 3" id="KW-0479">Metal-binding</keyword>
<protein>
    <submittedName>
        <fullName evidence="6">8599_t:CDS:1</fullName>
    </submittedName>
</protein>
<dbReference type="InterPro" id="IPR036396">
    <property type="entry name" value="Cyt_P450_sf"/>
</dbReference>
<keyword evidence="3 4" id="KW-0349">Heme</keyword>
<sequence length="532" mass="61650">MSFTKELFVAVSEFLIFTSFIVLLYVLRFYYDYFTRSASYPGPFPLPIIGNLHQYYYHQHDIPHWLHQLSLKYGDIFELYFGTNKYLMVSDVRIVERIMTSKKDSNYFVRVATKTGLDDLQRGSVAILYNANFHSWSYVRKVFFRVVGSANALRAAATLVNTVFGNLEKLWDNLIKERGQCLDSKQERSVEVDLVCWSKRVFAEIIMLLTAGQQPNLLSNYYDRIIGDNIQKNADEDFLDRFSIASDCVQYYITVPPVIRNIPIIRRYTKYLHNNLMWTRNYACNLVKERRKEIKNLGIGEKSASNVLNILLPSNGIPNENDKISLTDEEIGDNIVEMFSEGIDSPSNTLAFIIHCVGANPDVERSIIQEIKNVFGDLTDLVITYEDLNKLVYIEAVIKEVLRLRPATLTISRFSAHRDQFDGYEIPSSTQIAINVVGLHRNQNYWNEPENFNPSRFLEDNIGKNYNKNAFMYFGGGLRVCPAKQFAMVQLKMMVVLLYSKYTFEVTTKDPSTNYNVNLQCKELMTRIKHRR</sequence>
<keyword evidence="5" id="KW-1133">Transmembrane helix</keyword>
<dbReference type="PRINTS" id="PR00463">
    <property type="entry name" value="EP450I"/>
</dbReference>
<evidence type="ECO:0000256" key="2">
    <source>
        <dbReference type="ARBA" id="ARBA00023004"/>
    </source>
</evidence>
<comment type="similarity">
    <text evidence="4">Belongs to the cytochrome P450 family.</text>
</comment>
<proteinExistence type="inferred from homology"/>
<evidence type="ECO:0000256" key="4">
    <source>
        <dbReference type="RuleBase" id="RU000461"/>
    </source>
</evidence>
<keyword evidence="4" id="KW-0503">Monooxygenase</keyword>
<dbReference type="PROSITE" id="PS00086">
    <property type="entry name" value="CYTOCHROME_P450"/>
    <property type="match status" value="1"/>
</dbReference>
<dbReference type="PANTHER" id="PTHR24301">
    <property type="entry name" value="THROMBOXANE-A SYNTHASE"/>
    <property type="match status" value="1"/>
</dbReference>
<keyword evidence="7" id="KW-1185">Reference proteome</keyword>
<dbReference type="GO" id="GO:0020037">
    <property type="term" value="F:heme binding"/>
    <property type="evidence" value="ECO:0007669"/>
    <property type="project" value="InterPro"/>
</dbReference>
<dbReference type="GO" id="GO:0005506">
    <property type="term" value="F:iron ion binding"/>
    <property type="evidence" value="ECO:0007669"/>
    <property type="project" value="InterPro"/>
</dbReference>
<keyword evidence="2 3" id="KW-0408">Iron</keyword>
<dbReference type="InterPro" id="IPR017972">
    <property type="entry name" value="Cyt_P450_CS"/>
</dbReference>
<evidence type="ECO:0000313" key="6">
    <source>
        <dbReference type="EMBL" id="CAG8498173.1"/>
    </source>
</evidence>
<comment type="caution">
    <text evidence="6">The sequence shown here is derived from an EMBL/GenBank/DDBJ whole genome shotgun (WGS) entry which is preliminary data.</text>
</comment>
<comment type="cofactor">
    <cofactor evidence="3">
        <name>heme</name>
        <dbReference type="ChEBI" id="CHEBI:30413"/>
    </cofactor>
</comment>
<evidence type="ECO:0000256" key="3">
    <source>
        <dbReference type="PIRSR" id="PIRSR602401-1"/>
    </source>
</evidence>
<keyword evidence="5" id="KW-0812">Transmembrane</keyword>
<feature type="transmembrane region" description="Helical" evidence="5">
    <location>
        <begin position="7"/>
        <end position="31"/>
    </location>
</feature>
<dbReference type="OrthoDB" id="1470350at2759"/>
<gene>
    <name evidence="6" type="ORF">PBRASI_LOCUS2464</name>
</gene>
<accession>A0A9N8ZJM9</accession>
<name>A0A9N8ZJM9_9GLOM</name>
<organism evidence="6 7">
    <name type="scientific">Paraglomus brasilianum</name>
    <dbReference type="NCBI Taxonomy" id="144538"/>
    <lineage>
        <taxon>Eukaryota</taxon>
        <taxon>Fungi</taxon>
        <taxon>Fungi incertae sedis</taxon>
        <taxon>Mucoromycota</taxon>
        <taxon>Glomeromycotina</taxon>
        <taxon>Glomeromycetes</taxon>
        <taxon>Paraglomerales</taxon>
        <taxon>Paraglomeraceae</taxon>
        <taxon>Paraglomus</taxon>
    </lineage>
</organism>
<reference evidence="6" key="1">
    <citation type="submission" date="2021-06" db="EMBL/GenBank/DDBJ databases">
        <authorList>
            <person name="Kallberg Y."/>
            <person name="Tangrot J."/>
            <person name="Rosling A."/>
        </authorList>
    </citation>
    <scope>NUCLEOTIDE SEQUENCE</scope>
    <source>
        <strain evidence="6">BR232B</strain>
    </source>
</reference>
<dbReference type="EMBL" id="CAJVPI010000193">
    <property type="protein sequence ID" value="CAG8498173.1"/>
    <property type="molecule type" value="Genomic_DNA"/>
</dbReference>
<dbReference type="InterPro" id="IPR001128">
    <property type="entry name" value="Cyt_P450"/>
</dbReference>
<dbReference type="GO" id="GO:0004497">
    <property type="term" value="F:monooxygenase activity"/>
    <property type="evidence" value="ECO:0007669"/>
    <property type="project" value="UniProtKB-KW"/>
</dbReference>
<evidence type="ECO:0000256" key="5">
    <source>
        <dbReference type="SAM" id="Phobius"/>
    </source>
</evidence>
<dbReference type="PANTHER" id="PTHR24301:SF2">
    <property type="entry name" value="THROMBOXANE-A SYNTHASE"/>
    <property type="match status" value="1"/>
</dbReference>
<dbReference type="InterPro" id="IPR002401">
    <property type="entry name" value="Cyt_P450_E_grp-I"/>
</dbReference>
<keyword evidence="4" id="KW-0560">Oxidoreductase</keyword>
<dbReference type="AlphaFoldDB" id="A0A9N8ZJM9"/>
<dbReference type="Proteomes" id="UP000789739">
    <property type="component" value="Unassembled WGS sequence"/>
</dbReference>
<dbReference type="SUPFAM" id="SSF48264">
    <property type="entry name" value="Cytochrome P450"/>
    <property type="match status" value="1"/>
</dbReference>
<dbReference type="GO" id="GO:0016705">
    <property type="term" value="F:oxidoreductase activity, acting on paired donors, with incorporation or reduction of molecular oxygen"/>
    <property type="evidence" value="ECO:0007669"/>
    <property type="project" value="InterPro"/>
</dbReference>